<evidence type="ECO:0000256" key="9">
    <source>
        <dbReference type="SAM" id="MobiDB-lite"/>
    </source>
</evidence>
<comment type="subunit">
    <text evidence="8">The nucleosome is a histone octamer containing two molecules each of H2A, H2B, H3 and H4 assembled in one H3-H4 heterotetramer and two H2A-H2B heterodimers. The octamer wraps approximately 147 bp of DNA.</text>
</comment>
<feature type="compositionally biased region" description="Gly residues" evidence="9">
    <location>
        <begin position="1"/>
        <end position="12"/>
    </location>
</feature>
<reference evidence="11 12" key="1">
    <citation type="journal article" date="2021" name="BMC Genomics">
        <title>Datura genome reveals duplications of psychoactive alkaloid biosynthetic genes and high mutation rate following tissue culture.</title>
        <authorList>
            <person name="Rajewski A."/>
            <person name="Carter-House D."/>
            <person name="Stajich J."/>
            <person name="Litt A."/>
        </authorList>
    </citation>
    <scope>NUCLEOTIDE SEQUENCE [LARGE SCALE GENOMIC DNA]</scope>
    <source>
        <strain evidence="11">AR-01</strain>
    </source>
</reference>
<evidence type="ECO:0000313" key="12">
    <source>
        <dbReference type="Proteomes" id="UP000823775"/>
    </source>
</evidence>
<protein>
    <recommendedName>
        <fullName evidence="8">Histone H2A</fullName>
    </recommendedName>
</protein>
<keyword evidence="5 8" id="KW-0238">DNA-binding</keyword>
<name>A0ABS8UHZ6_DATST</name>
<keyword evidence="6 8" id="KW-0539">Nucleus</keyword>
<evidence type="ECO:0000256" key="3">
    <source>
        <dbReference type="ARBA" id="ARBA00010691"/>
    </source>
</evidence>
<sequence>MAGKWGGGGGLVVGKTTTAASSKKEKDKKNKISHSSRAGLQFPVGRIHCQLKTRISANGRIGATSTVYSAAILEYLTTKVLELAGLASLLKITYMSKLWRSTEAVLPIPSPLFSSR</sequence>
<evidence type="ECO:0000256" key="2">
    <source>
        <dbReference type="ARBA" id="ARBA00004286"/>
    </source>
</evidence>
<feature type="region of interest" description="Disordered" evidence="9">
    <location>
        <begin position="1"/>
        <end position="38"/>
    </location>
</feature>
<dbReference type="Pfam" id="PF00125">
    <property type="entry name" value="Histone"/>
    <property type="match status" value="1"/>
</dbReference>
<evidence type="ECO:0000256" key="8">
    <source>
        <dbReference type="RuleBase" id="RU003767"/>
    </source>
</evidence>
<dbReference type="Gene3D" id="1.10.20.10">
    <property type="entry name" value="Histone, subunit A"/>
    <property type="match status" value="1"/>
</dbReference>
<dbReference type="PRINTS" id="PR00620">
    <property type="entry name" value="HISTONEH2A"/>
</dbReference>
<evidence type="ECO:0000256" key="6">
    <source>
        <dbReference type="ARBA" id="ARBA00023242"/>
    </source>
</evidence>
<evidence type="ECO:0000313" key="11">
    <source>
        <dbReference type="EMBL" id="MCD9558502.1"/>
    </source>
</evidence>
<dbReference type="PROSITE" id="PS00046">
    <property type="entry name" value="HISTONE_H2A"/>
    <property type="match status" value="1"/>
</dbReference>
<organism evidence="11 12">
    <name type="scientific">Datura stramonium</name>
    <name type="common">Jimsonweed</name>
    <name type="synonym">Common thornapple</name>
    <dbReference type="NCBI Taxonomy" id="4076"/>
    <lineage>
        <taxon>Eukaryota</taxon>
        <taxon>Viridiplantae</taxon>
        <taxon>Streptophyta</taxon>
        <taxon>Embryophyta</taxon>
        <taxon>Tracheophyta</taxon>
        <taxon>Spermatophyta</taxon>
        <taxon>Magnoliopsida</taxon>
        <taxon>eudicotyledons</taxon>
        <taxon>Gunneridae</taxon>
        <taxon>Pentapetalae</taxon>
        <taxon>asterids</taxon>
        <taxon>lamiids</taxon>
        <taxon>Solanales</taxon>
        <taxon>Solanaceae</taxon>
        <taxon>Solanoideae</taxon>
        <taxon>Datureae</taxon>
        <taxon>Datura</taxon>
    </lineage>
</organism>
<dbReference type="PANTHER" id="PTHR23430">
    <property type="entry name" value="HISTONE H2A"/>
    <property type="match status" value="1"/>
</dbReference>
<evidence type="ECO:0000256" key="5">
    <source>
        <dbReference type="ARBA" id="ARBA00023125"/>
    </source>
</evidence>
<dbReference type="EMBL" id="JACEIK010002020">
    <property type="protein sequence ID" value="MCD9558502.1"/>
    <property type="molecule type" value="Genomic_DNA"/>
</dbReference>
<dbReference type="InterPro" id="IPR032458">
    <property type="entry name" value="Histone_H2A_CS"/>
</dbReference>
<evidence type="ECO:0000256" key="4">
    <source>
        <dbReference type="ARBA" id="ARBA00022454"/>
    </source>
</evidence>
<feature type="domain" description="Core Histone H2A/H2B/H3" evidence="10">
    <location>
        <begin position="22"/>
        <end position="88"/>
    </location>
</feature>
<dbReference type="InterPro" id="IPR009072">
    <property type="entry name" value="Histone-fold"/>
</dbReference>
<comment type="subcellular location">
    <subcellularLocation>
        <location evidence="2">Chromosome</location>
    </subcellularLocation>
    <subcellularLocation>
        <location evidence="1 8">Nucleus</location>
    </subcellularLocation>
</comment>
<keyword evidence="12" id="KW-1185">Reference proteome</keyword>
<proteinExistence type="inferred from homology"/>
<comment type="caution">
    <text evidence="11">The sequence shown here is derived from an EMBL/GenBank/DDBJ whole genome shotgun (WGS) entry which is preliminary data.</text>
</comment>
<evidence type="ECO:0000256" key="7">
    <source>
        <dbReference type="ARBA" id="ARBA00023269"/>
    </source>
</evidence>
<comment type="similarity">
    <text evidence="3 8">Belongs to the histone H2A family.</text>
</comment>
<dbReference type="InterPro" id="IPR002119">
    <property type="entry name" value="Histone_H2A"/>
</dbReference>
<gene>
    <name evidence="11" type="ORF">HAX54_015899</name>
</gene>
<dbReference type="SUPFAM" id="SSF47113">
    <property type="entry name" value="Histone-fold"/>
    <property type="match status" value="1"/>
</dbReference>
<dbReference type="SMART" id="SM00414">
    <property type="entry name" value="H2A"/>
    <property type="match status" value="1"/>
</dbReference>
<evidence type="ECO:0000259" key="10">
    <source>
        <dbReference type="Pfam" id="PF00125"/>
    </source>
</evidence>
<keyword evidence="4 8" id="KW-0158">Chromosome</keyword>
<accession>A0ABS8UHZ6</accession>
<dbReference type="Proteomes" id="UP000823775">
    <property type="component" value="Unassembled WGS sequence"/>
</dbReference>
<evidence type="ECO:0000256" key="1">
    <source>
        <dbReference type="ARBA" id="ARBA00004123"/>
    </source>
</evidence>
<keyword evidence="7 8" id="KW-0544">Nucleosome core</keyword>
<dbReference type="InterPro" id="IPR007125">
    <property type="entry name" value="H2A/H2B/H3"/>
</dbReference>